<evidence type="ECO:0000313" key="2">
    <source>
        <dbReference type="EMBL" id="MDN5211245.1"/>
    </source>
</evidence>
<dbReference type="Proteomes" id="UP001172083">
    <property type="component" value="Unassembled WGS sequence"/>
</dbReference>
<accession>A0ABT8L0M8</accession>
<sequence>MKKFLSEIHPVDESILDEYIAHWVAYDAPKKTIMTAPGQTEKHWYYVLEGIQKSYYLHEGKQHIIAFTYTPSFSGIPESILTQTPSKYFLETITDSKFLRIRYEKHLQLMEEHRQIETLFRKATEFFLIGMLQRYYELMAYDIETRFKAFAKRSPHLLRVLSQKDIASYLRIDSTNFSKLKNSVRI</sequence>
<organism evidence="2 3">
    <name type="scientific">Agaribacillus aureus</name>
    <dbReference type="NCBI Taxonomy" id="3051825"/>
    <lineage>
        <taxon>Bacteria</taxon>
        <taxon>Pseudomonadati</taxon>
        <taxon>Bacteroidota</taxon>
        <taxon>Cytophagia</taxon>
        <taxon>Cytophagales</taxon>
        <taxon>Splendidivirgaceae</taxon>
        <taxon>Agaribacillus</taxon>
    </lineage>
</organism>
<evidence type="ECO:0000259" key="1">
    <source>
        <dbReference type="Pfam" id="PF00027"/>
    </source>
</evidence>
<gene>
    <name evidence="2" type="ORF">QQ020_04260</name>
</gene>
<dbReference type="EMBL" id="JAUJEB010000001">
    <property type="protein sequence ID" value="MDN5211245.1"/>
    <property type="molecule type" value="Genomic_DNA"/>
</dbReference>
<reference evidence="2" key="1">
    <citation type="submission" date="2023-06" db="EMBL/GenBank/DDBJ databases">
        <title>Genomic of Agaribacillus aureum.</title>
        <authorList>
            <person name="Wang G."/>
        </authorList>
    </citation>
    <scope>NUCLEOTIDE SEQUENCE</scope>
    <source>
        <strain evidence="2">BMA12</strain>
    </source>
</reference>
<feature type="domain" description="Cyclic nucleotide-binding" evidence="1">
    <location>
        <begin position="30"/>
        <end position="113"/>
    </location>
</feature>
<dbReference type="InterPro" id="IPR014710">
    <property type="entry name" value="RmlC-like_jellyroll"/>
</dbReference>
<dbReference type="Pfam" id="PF00027">
    <property type="entry name" value="cNMP_binding"/>
    <property type="match status" value="1"/>
</dbReference>
<dbReference type="CDD" id="cd00038">
    <property type="entry name" value="CAP_ED"/>
    <property type="match status" value="1"/>
</dbReference>
<dbReference type="RefSeq" id="WP_346756580.1">
    <property type="nucleotide sequence ID" value="NZ_JAUJEB010000001.1"/>
</dbReference>
<dbReference type="InterPro" id="IPR018490">
    <property type="entry name" value="cNMP-bd_dom_sf"/>
</dbReference>
<protein>
    <submittedName>
        <fullName evidence="2">Cyclic nucleotide-binding domain-containing protein</fullName>
    </submittedName>
</protein>
<dbReference type="SUPFAM" id="SSF51206">
    <property type="entry name" value="cAMP-binding domain-like"/>
    <property type="match status" value="1"/>
</dbReference>
<dbReference type="InterPro" id="IPR000595">
    <property type="entry name" value="cNMP-bd_dom"/>
</dbReference>
<dbReference type="Gene3D" id="2.60.120.10">
    <property type="entry name" value="Jelly Rolls"/>
    <property type="match status" value="1"/>
</dbReference>
<evidence type="ECO:0000313" key="3">
    <source>
        <dbReference type="Proteomes" id="UP001172083"/>
    </source>
</evidence>
<name>A0ABT8L0M8_9BACT</name>
<comment type="caution">
    <text evidence="2">The sequence shown here is derived from an EMBL/GenBank/DDBJ whole genome shotgun (WGS) entry which is preliminary data.</text>
</comment>
<proteinExistence type="predicted"/>
<keyword evidence="3" id="KW-1185">Reference proteome</keyword>